<feature type="domain" description="Uroporphyrinogen decarboxylase (URO-D)" evidence="17">
    <location>
        <begin position="51"/>
        <end position="60"/>
    </location>
</feature>
<name>A0A194SAD7_RHOGW</name>
<gene>
    <name evidence="19" type="ORF">RHOBADRAFT_31241</name>
</gene>
<evidence type="ECO:0000256" key="4">
    <source>
        <dbReference type="ARBA" id="ARBA00011738"/>
    </source>
</evidence>
<dbReference type="EC" id="4.1.1.37" evidence="5 14"/>
<keyword evidence="9 14" id="KW-0456">Lyase</keyword>
<dbReference type="UniPathway" id="UPA00251">
    <property type="reaction ID" value="UER00321"/>
</dbReference>
<keyword evidence="7" id="KW-0963">Cytoplasm</keyword>
<dbReference type="CDD" id="cd00717">
    <property type="entry name" value="URO-D"/>
    <property type="match status" value="1"/>
</dbReference>
<evidence type="ECO:0000256" key="7">
    <source>
        <dbReference type="ARBA" id="ARBA00022490"/>
    </source>
</evidence>
<sequence length="450" mass="48942">MTQRTPSQVDHPTPVTDYSFPSLDSFPTLRNDALLRSAQGTQPLALGTPPPIWIMRQAGRYLPEFQQVRRDHSFFTVCRTPKLACEVTLQPIRRFDGLLDASIIFSDILVVPQAMGLEVQMLGGVGPHFPSPLVDPQDAQRRVLDRDVDVFAELKYVYAAITETRHKLDGKVPLIGFCAGPWTLFGYMVEGGGSRTWEKAKAWAYKNPDSAHAVLDKIARVSAQYLAHQVQAGAQLLQVFDTNADCLTPHGFDTFILPYLRLLPTLVREHLAALPSSPSSVPCPPMTVFAKGATSPAQLSSLSQSGYETVGLDWTVSPRFARTHTSSRVALQGNVDPSVLLGGSPAIKAEVRRVTWGPDGFLTCAAEGVKGGWIVNLGHGITPGVDPEDARYFLERVRRECAKKGVDDEPVRRPRVALFLSLAGGEGRAREACCSAPSSSSIVAGTEAEN</sequence>
<dbReference type="InterPro" id="IPR038071">
    <property type="entry name" value="UROD/MetE-like_sf"/>
</dbReference>
<comment type="similarity">
    <text evidence="3 15">Belongs to the uroporphyrinogen decarboxylase family.</text>
</comment>
<comment type="catalytic activity">
    <reaction evidence="12">
        <text>uroporphyrinogen I + 4 H(+) = coproporphyrinogen I + 4 CO2</text>
        <dbReference type="Rhea" id="RHEA:31239"/>
        <dbReference type="ChEBI" id="CHEBI:15378"/>
        <dbReference type="ChEBI" id="CHEBI:16526"/>
        <dbReference type="ChEBI" id="CHEBI:62626"/>
        <dbReference type="ChEBI" id="CHEBI:62631"/>
    </reaction>
    <physiologicalReaction direction="left-to-right" evidence="12">
        <dbReference type="Rhea" id="RHEA:31240"/>
    </physiologicalReaction>
</comment>
<dbReference type="GO" id="GO:0004853">
    <property type="term" value="F:uroporphyrinogen decarboxylase activity"/>
    <property type="evidence" value="ECO:0007669"/>
    <property type="project" value="UniProtKB-EC"/>
</dbReference>
<keyword evidence="20" id="KW-1185">Reference proteome</keyword>
<dbReference type="PANTHER" id="PTHR21091:SF169">
    <property type="entry name" value="UROPORPHYRINOGEN DECARBOXYLASE"/>
    <property type="match status" value="1"/>
</dbReference>
<dbReference type="EMBL" id="KQ474074">
    <property type="protein sequence ID" value="KPV77572.1"/>
    <property type="molecule type" value="Genomic_DNA"/>
</dbReference>
<evidence type="ECO:0000256" key="15">
    <source>
        <dbReference type="RuleBase" id="RU004169"/>
    </source>
</evidence>
<feature type="compositionally biased region" description="Polar residues" evidence="16">
    <location>
        <begin position="1"/>
        <end position="10"/>
    </location>
</feature>
<proteinExistence type="inferred from homology"/>
<dbReference type="NCBIfam" id="TIGR01464">
    <property type="entry name" value="hemE"/>
    <property type="match status" value="1"/>
</dbReference>
<evidence type="ECO:0000313" key="19">
    <source>
        <dbReference type="EMBL" id="KPV77572.1"/>
    </source>
</evidence>
<reference evidence="19 20" key="1">
    <citation type="journal article" date="2015" name="Front. Microbiol.">
        <title>Genome sequence of the plant growth promoting endophytic yeast Rhodotorula graminis WP1.</title>
        <authorList>
            <person name="Firrincieli A."/>
            <person name="Otillar R."/>
            <person name="Salamov A."/>
            <person name="Schmutz J."/>
            <person name="Khan Z."/>
            <person name="Redman R.S."/>
            <person name="Fleck N.D."/>
            <person name="Lindquist E."/>
            <person name="Grigoriev I.V."/>
            <person name="Doty S.L."/>
        </authorList>
    </citation>
    <scope>NUCLEOTIDE SEQUENCE [LARGE SCALE GENOMIC DNA]</scope>
    <source>
        <strain evidence="19 20">WP1</strain>
    </source>
</reference>
<keyword evidence="8 14" id="KW-0210">Decarboxylase</keyword>
<evidence type="ECO:0000256" key="13">
    <source>
        <dbReference type="ARBA" id="ARBA00048411"/>
    </source>
</evidence>
<comment type="pathway">
    <text evidence="2 14">Porphyrin-containing compound metabolism; protoporphyrin-IX biosynthesis; coproporphyrinogen-III from 5-aminolevulinate: step 4/4.</text>
</comment>
<dbReference type="GO" id="GO:0005829">
    <property type="term" value="C:cytosol"/>
    <property type="evidence" value="ECO:0007669"/>
    <property type="project" value="UniProtKB-SubCell"/>
</dbReference>
<evidence type="ECO:0000256" key="9">
    <source>
        <dbReference type="ARBA" id="ARBA00023239"/>
    </source>
</evidence>
<dbReference type="PROSITE" id="PS00906">
    <property type="entry name" value="UROD_1"/>
    <property type="match status" value="1"/>
</dbReference>
<dbReference type="RefSeq" id="XP_018273621.1">
    <property type="nucleotide sequence ID" value="XM_018412953.1"/>
</dbReference>
<evidence type="ECO:0000259" key="17">
    <source>
        <dbReference type="PROSITE" id="PS00906"/>
    </source>
</evidence>
<comment type="function">
    <text evidence="11">Catalyzes the sequential decarboxylation of the four acetate side chains of uroporphyrinogen to form coproporphyrinogen and participates in the fifth step in the heme biosynthetic pathway. Isomer I or isomer III of uroporphyrinogen may serve as substrate, but only coproporphyrinogen III can ultimately be converted to heme. In vitro also decarboxylates pentacarboxylate porphyrinogen I.</text>
</comment>
<dbReference type="GeneID" id="28973402"/>
<evidence type="ECO:0000256" key="1">
    <source>
        <dbReference type="ARBA" id="ARBA00004514"/>
    </source>
</evidence>
<evidence type="ECO:0000256" key="3">
    <source>
        <dbReference type="ARBA" id="ARBA00009935"/>
    </source>
</evidence>
<organism evidence="19 20">
    <name type="scientific">Rhodotorula graminis (strain WP1)</name>
    <dbReference type="NCBI Taxonomy" id="578459"/>
    <lineage>
        <taxon>Eukaryota</taxon>
        <taxon>Fungi</taxon>
        <taxon>Dikarya</taxon>
        <taxon>Basidiomycota</taxon>
        <taxon>Pucciniomycotina</taxon>
        <taxon>Microbotryomycetes</taxon>
        <taxon>Sporidiobolales</taxon>
        <taxon>Sporidiobolaceae</taxon>
        <taxon>Rhodotorula</taxon>
    </lineage>
</organism>
<accession>A0A194SAD7</accession>
<dbReference type="PROSITE" id="PS00907">
    <property type="entry name" value="UROD_2"/>
    <property type="match status" value="1"/>
</dbReference>
<comment type="subunit">
    <text evidence="4">Homodimer.</text>
</comment>
<dbReference type="AlphaFoldDB" id="A0A194SAD7"/>
<evidence type="ECO:0000256" key="8">
    <source>
        <dbReference type="ARBA" id="ARBA00022793"/>
    </source>
</evidence>
<dbReference type="OrthoDB" id="339900at2759"/>
<evidence type="ECO:0000313" key="20">
    <source>
        <dbReference type="Proteomes" id="UP000053890"/>
    </source>
</evidence>
<evidence type="ECO:0000256" key="6">
    <source>
        <dbReference type="ARBA" id="ARBA00014308"/>
    </source>
</evidence>
<evidence type="ECO:0000256" key="11">
    <source>
        <dbReference type="ARBA" id="ARBA00045708"/>
    </source>
</evidence>
<evidence type="ECO:0000256" key="2">
    <source>
        <dbReference type="ARBA" id="ARBA00004804"/>
    </source>
</evidence>
<comment type="catalytic activity">
    <reaction evidence="13">
        <text>uroporphyrinogen III + 4 H(+) = coproporphyrinogen III + 4 CO2</text>
        <dbReference type="Rhea" id="RHEA:19865"/>
        <dbReference type="ChEBI" id="CHEBI:15378"/>
        <dbReference type="ChEBI" id="CHEBI:16526"/>
        <dbReference type="ChEBI" id="CHEBI:57308"/>
        <dbReference type="ChEBI" id="CHEBI:57309"/>
        <dbReference type="EC" id="4.1.1.37"/>
    </reaction>
    <physiologicalReaction direction="left-to-right" evidence="13">
        <dbReference type="Rhea" id="RHEA:19866"/>
    </physiologicalReaction>
</comment>
<evidence type="ECO:0000256" key="10">
    <source>
        <dbReference type="ARBA" id="ARBA00023244"/>
    </source>
</evidence>
<dbReference type="FunFam" id="3.20.20.210:FF:000008">
    <property type="entry name" value="Uroporphyrinogen decarboxylase"/>
    <property type="match status" value="1"/>
</dbReference>
<dbReference type="InterPro" id="IPR006361">
    <property type="entry name" value="Uroporphyrinogen_deCO2ase_HemE"/>
</dbReference>
<evidence type="ECO:0000259" key="18">
    <source>
        <dbReference type="PROSITE" id="PS00907"/>
    </source>
</evidence>
<feature type="domain" description="Uroporphyrinogen decarboxylase (URO-D)" evidence="18">
    <location>
        <begin position="175"/>
        <end position="191"/>
    </location>
</feature>
<evidence type="ECO:0000256" key="16">
    <source>
        <dbReference type="SAM" id="MobiDB-lite"/>
    </source>
</evidence>
<keyword evidence="10 14" id="KW-0627">Porphyrin biosynthesis</keyword>
<evidence type="ECO:0000256" key="12">
    <source>
        <dbReference type="ARBA" id="ARBA00047341"/>
    </source>
</evidence>
<dbReference type="STRING" id="578459.A0A194SAD7"/>
<dbReference type="InterPro" id="IPR000257">
    <property type="entry name" value="Uroporphyrinogen_deCOase"/>
</dbReference>
<comment type="subcellular location">
    <subcellularLocation>
        <location evidence="1">Cytoplasm</location>
        <location evidence="1">Cytosol</location>
    </subcellularLocation>
</comment>
<feature type="region of interest" description="Disordered" evidence="16">
    <location>
        <begin position="1"/>
        <end position="20"/>
    </location>
</feature>
<dbReference type="SUPFAM" id="SSF51726">
    <property type="entry name" value="UROD/MetE-like"/>
    <property type="match status" value="1"/>
</dbReference>
<protein>
    <recommendedName>
        <fullName evidence="6 14">Uroporphyrinogen decarboxylase</fullName>
        <ecNumber evidence="5 14">4.1.1.37</ecNumber>
    </recommendedName>
</protein>
<evidence type="ECO:0000256" key="5">
    <source>
        <dbReference type="ARBA" id="ARBA00012288"/>
    </source>
</evidence>
<dbReference type="Pfam" id="PF01208">
    <property type="entry name" value="URO-D"/>
    <property type="match status" value="1"/>
</dbReference>
<evidence type="ECO:0000256" key="14">
    <source>
        <dbReference type="RuleBase" id="RU000554"/>
    </source>
</evidence>
<dbReference type="Proteomes" id="UP000053890">
    <property type="component" value="Unassembled WGS sequence"/>
</dbReference>
<dbReference type="GO" id="GO:0006782">
    <property type="term" value="P:protoporphyrinogen IX biosynthetic process"/>
    <property type="evidence" value="ECO:0007669"/>
    <property type="project" value="UniProtKB-UniPathway"/>
</dbReference>
<dbReference type="PANTHER" id="PTHR21091">
    <property type="entry name" value="METHYLTETRAHYDROFOLATE:HOMOCYSTEINE METHYLTRANSFERASE RELATED"/>
    <property type="match status" value="1"/>
</dbReference>
<dbReference type="Gene3D" id="3.20.20.210">
    <property type="match status" value="1"/>
</dbReference>